<keyword evidence="2" id="KW-1185">Reference proteome</keyword>
<name>A0AA37WEN2_9BACT</name>
<reference evidence="1" key="1">
    <citation type="journal article" date="2014" name="Int. J. Syst. Evol. Microbiol.">
        <title>Complete genome sequence of Corynebacterium casei LMG S-19264T (=DSM 44701T), isolated from a smear-ripened cheese.</title>
        <authorList>
            <consortium name="US DOE Joint Genome Institute (JGI-PGF)"/>
            <person name="Walter F."/>
            <person name="Albersmeier A."/>
            <person name="Kalinowski J."/>
            <person name="Ruckert C."/>
        </authorList>
    </citation>
    <scope>NUCLEOTIDE SEQUENCE</scope>
    <source>
        <strain evidence="1">NBRC 108769</strain>
    </source>
</reference>
<comment type="caution">
    <text evidence="1">The sequence shown here is derived from an EMBL/GenBank/DDBJ whole genome shotgun (WGS) entry which is preliminary data.</text>
</comment>
<dbReference type="PROSITE" id="PS51257">
    <property type="entry name" value="PROKAR_LIPOPROTEIN"/>
    <property type="match status" value="1"/>
</dbReference>
<evidence type="ECO:0000313" key="1">
    <source>
        <dbReference type="EMBL" id="GLR16260.1"/>
    </source>
</evidence>
<protein>
    <recommendedName>
        <fullName evidence="3">Lipoprotein</fullName>
    </recommendedName>
</protein>
<evidence type="ECO:0008006" key="3">
    <source>
        <dbReference type="Google" id="ProtNLM"/>
    </source>
</evidence>
<gene>
    <name evidence="1" type="ORF">GCM10007940_08750</name>
</gene>
<reference evidence="1" key="2">
    <citation type="submission" date="2023-01" db="EMBL/GenBank/DDBJ databases">
        <title>Draft genome sequence of Portibacter lacus strain NBRC 108769.</title>
        <authorList>
            <person name="Sun Q."/>
            <person name="Mori K."/>
        </authorList>
    </citation>
    <scope>NUCLEOTIDE SEQUENCE</scope>
    <source>
        <strain evidence="1">NBRC 108769</strain>
    </source>
</reference>
<dbReference type="AlphaFoldDB" id="A0AA37WEN2"/>
<dbReference type="EMBL" id="BSOH01000005">
    <property type="protein sequence ID" value="GLR16260.1"/>
    <property type="molecule type" value="Genomic_DNA"/>
</dbReference>
<accession>A0AA37WEN2</accession>
<organism evidence="1 2">
    <name type="scientific">Portibacter lacus</name>
    <dbReference type="NCBI Taxonomy" id="1099794"/>
    <lineage>
        <taxon>Bacteria</taxon>
        <taxon>Pseudomonadati</taxon>
        <taxon>Bacteroidota</taxon>
        <taxon>Saprospiria</taxon>
        <taxon>Saprospirales</taxon>
        <taxon>Haliscomenobacteraceae</taxon>
        <taxon>Portibacter</taxon>
    </lineage>
</organism>
<sequence length="145" mass="16436">MRAFLITSVFFIYLFSVSCNNSGEAKIDTSAFDAAYPEMWTELGLPQYRRGTLKGVEGINEGVKTIHSFTIESDDPPSFLREFFQPNIKDLGWKDLQARRRISDIHEDDLYFASYVKGKNKLEINASALPQGGSKTKIKLSVFNK</sequence>
<dbReference type="RefSeq" id="WP_235293061.1">
    <property type="nucleotide sequence ID" value="NZ_BSOH01000005.1"/>
</dbReference>
<dbReference type="Proteomes" id="UP001156666">
    <property type="component" value="Unassembled WGS sequence"/>
</dbReference>
<proteinExistence type="predicted"/>
<evidence type="ECO:0000313" key="2">
    <source>
        <dbReference type="Proteomes" id="UP001156666"/>
    </source>
</evidence>